<dbReference type="AlphaFoldDB" id="A0A369KR32"/>
<sequence length="1045" mass="117704">MVASNFFKILFIYFLLNFKIFVYSQAERFKLLDQASNLNPVVELYLVVDGEGTSFYSDMLHDLSLVPLPELEDVIISLLMQTNLYQSVEVDRIITDANQIIFVAKAETIKRVHDIIINGMSSAEASDYLKFLSTQRGRPFVEYTLKNDTLFIQKNLVKRGYLNAKVDSVQVNEVTNQYLQVVFNVDKGNPCRIDQVIIQDTFSNVLNFLTLPIETGSICDQSSINDALDLQKESYYEQGYLKANVLIKAISYSPNNESAKITLEIDKGPKTIFQIYDEETGILNQDFAITTQGYTYSDILIMSDADLLSIINNFYQKQGFAFVNVLGPEKIIDKNGNTILKFILKKGNLVKIGKINFVGDGLNEAKILENLGINSSFFSSGLPFYQENLNNYKDKVKSIFLNEGYLNVNVYMPDFIPSIDKKEMNLLFRIEKGPKYIVNKIEINGLSKNFELDQKSLESLLKQGAPLSYTSKQNYYDEIKKQLLFEGYLYSQIRFTQSTVPESRDKILVNLQINIDMGPLVRIRKIYVDSQIVGKDNTIISTSLLKEGDVFSQEKFDDARIRLLKYDLFSSVLIEALDFSSFERKETRIDIIIHAHAKTGYSLALSPSWSNFKGYVFDTDYVLNKLNTDGLRFISNLNVSQEKQQQSFASSDTRQILGAKLSLGLSESLFKLGALTTPIDVSSVLSYQVAAETLTNREYLTLQFSGDWKPAFWGLNWNFRQSFIYERSKSTSSESAVVQTLDSPSVSIFELLTNASLDTRNSPAWPTSGSYYSLQFGLARFGLGSEVQFNRYNFSYDTYFPIYGKLSGAVSLGGKFIRDTVNQFGSTVTPPASRRATLTESALVRGFPETYGSTAPGPLLWIHYANNGVPNCTTQLASIGATNLIYFKSETRYRFNEVFGMVLFLDSAFNYFTKGEVAQINDQINKQIGLVEPSTTQCVPDAAALMAPSAIQFNGFDFFEQYWKSAYVSTGIGLRLILGNYATLSLDYGYPLKDPSQNQNNCMTPGDAQNATTPPSCVLRIQKTSYLNGDIEFKGALHLRIGAQF</sequence>
<name>A0A369KR32_9BACT</name>
<dbReference type="Pfam" id="PF07244">
    <property type="entry name" value="POTRA"/>
    <property type="match status" value="2"/>
</dbReference>
<keyword evidence="2" id="KW-0472">Membrane</keyword>
<feature type="domain" description="POTRA" evidence="4">
    <location>
        <begin position="111"/>
        <end position="188"/>
    </location>
</feature>
<gene>
    <name evidence="5" type="ORF">DCC88_01490</name>
</gene>
<reference evidence="5" key="1">
    <citation type="submission" date="2018-04" db="EMBL/GenBank/DDBJ databases">
        <title>Draft genome sequence of the Candidatus Spirobacillus cienkowskii, a pathogen of freshwater Daphnia species, reconstructed from hemolymph metagenomic reads.</title>
        <authorList>
            <person name="Bresciani L."/>
            <person name="Lemos L.N."/>
            <person name="Wale N."/>
            <person name="Lin J.Y."/>
            <person name="Fernandes G.R."/>
            <person name="Duffy M.A."/>
            <person name="Rodrigues J.M."/>
        </authorList>
    </citation>
    <scope>NUCLEOTIDE SEQUENCE [LARGE SCALE GENOMIC DNA]</scope>
    <source>
        <strain evidence="5">Binning01</strain>
    </source>
</reference>
<dbReference type="GO" id="GO:0019867">
    <property type="term" value="C:outer membrane"/>
    <property type="evidence" value="ECO:0007669"/>
    <property type="project" value="InterPro"/>
</dbReference>
<evidence type="ECO:0000259" key="3">
    <source>
        <dbReference type="Pfam" id="PF01103"/>
    </source>
</evidence>
<dbReference type="EMBL" id="QOVW01000007">
    <property type="protein sequence ID" value="RDB37139.1"/>
    <property type="molecule type" value="Genomic_DNA"/>
</dbReference>
<feature type="domain" description="Bacterial surface antigen (D15)" evidence="3">
    <location>
        <begin position="598"/>
        <end position="998"/>
    </location>
</feature>
<dbReference type="Gene3D" id="3.10.20.310">
    <property type="entry name" value="membrane protein fhac"/>
    <property type="match status" value="4"/>
</dbReference>
<dbReference type="Proteomes" id="UP000253934">
    <property type="component" value="Unassembled WGS sequence"/>
</dbReference>
<evidence type="ECO:0000256" key="2">
    <source>
        <dbReference type="ARBA" id="ARBA00023136"/>
    </source>
</evidence>
<evidence type="ECO:0000313" key="6">
    <source>
        <dbReference type="Proteomes" id="UP000253934"/>
    </source>
</evidence>
<organism evidence="5 6">
    <name type="scientific">Spirobacillus cienkowskii</name>
    <dbReference type="NCBI Taxonomy" id="495820"/>
    <lineage>
        <taxon>Bacteria</taxon>
        <taxon>Pseudomonadati</taxon>
        <taxon>Bdellovibrionota</taxon>
        <taxon>Oligoflexia</taxon>
        <taxon>Silvanigrellales</taxon>
        <taxon>Spirobacillus</taxon>
    </lineage>
</organism>
<evidence type="ECO:0000313" key="5">
    <source>
        <dbReference type="EMBL" id="RDB37139.1"/>
    </source>
</evidence>
<protein>
    <submittedName>
        <fullName evidence="5">Outer membrane protein assembly factor</fullName>
    </submittedName>
</protein>
<evidence type="ECO:0000256" key="1">
    <source>
        <dbReference type="ARBA" id="ARBA00004370"/>
    </source>
</evidence>
<keyword evidence="6" id="KW-1185">Reference proteome</keyword>
<accession>A0A369KR32</accession>
<feature type="domain" description="POTRA" evidence="4">
    <location>
        <begin position="350"/>
        <end position="433"/>
    </location>
</feature>
<dbReference type="InterPro" id="IPR000184">
    <property type="entry name" value="Bac_surfAg_D15"/>
</dbReference>
<evidence type="ECO:0000259" key="4">
    <source>
        <dbReference type="Pfam" id="PF07244"/>
    </source>
</evidence>
<dbReference type="InterPro" id="IPR010827">
    <property type="entry name" value="BamA/TamA_POTRA"/>
</dbReference>
<proteinExistence type="predicted"/>
<comment type="caution">
    <text evidence="5">The sequence shown here is derived from an EMBL/GenBank/DDBJ whole genome shotgun (WGS) entry which is preliminary data.</text>
</comment>
<dbReference type="Pfam" id="PF01103">
    <property type="entry name" value="Omp85"/>
    <property type="match status" value="1"/>
</dbReference>
<dbReference type="Gene3D" id="2.40.160.50">
    <property type="entry name" value="membrane protein fhac: a member of the omp85/tpsb transporter family"/>
    <property type="match status" value="1"/>
</dbReference>
<comment type="subcellular location">
    <subcellularLocation>
        <location evidence="1">Membrane</location>
    </subcellularLocation>
</comment>